<feature type="repeat" description="ANK" evidence="1">
    <location>
        <begin position="31"/>
        <end position="63"/>
    </location>
</feature>
<dbReference type="PROSITE" id="PS50297">
    <property type="entry name" value="ANK_REP_REGION"/>
    <property type="match status" value="1"/>
</dbReference>
<keyword evidence="1" id="KW-0040">ANK repeat</keyword>
<evidence type="ECO:0000313" key="2">
    <source>
        <dbReference type="EMBL" id="MVO98308.1"/>
    </source>
</evidence>
<name>A0A7X3FF15_9BACL</name>
<dbReference type="OrthoDB" id="341379at2"/>
<protein>
    <recommendedName>
        <fullName evidence="4">Ankyrin repeat domain-containing protein</fullName>
    </recommendedName>
</protein>
<dbReference type="AlphaFoldDB" id="A0A7X3FF15"/>
<evidence type="ECO:0000256" key="1">
    <source>
        <dbReference type="PROSITE-ProRule" id="PRU00023"/>
    </source>
</evidence>
<dbReference type="SUPFAM" id="SSF48403">
    <property type="entry name" value="Ankyrin repeat"/>
    <property type="match status" value="1"/>
</dbReference>
<comment type="caution">
    <text evidence="2">The sequence shown here is derived from an EMBL/GenBank/DDBJ whole genome shotgun (WGS) entry which is preliminary data.</text>
</comment>
<dbReference type="EMBL" id="RHLK01000001">
    <property type="protein sequence ID" value="MVO98308.1"/>
    <property type="molecule type" value="Genomic_DNA"/>
</dbReference>
<dbReference type="RefSeq" id="WP_157332389.1">
    <property type="nucleotide sequence ID" value="NZ_RHLK01000001.1"/>
</dbReference>
<evidence type="ECO:0000313" key="3">
    <source>
        <dbReference type="Proteomes" id="UP000490800"/>
    </source>
</evidence>
<keyword evidence="3" id="KW-1185">Reference proteome</keyword>
<dbReference type="InterPro" id="IPR002110">
    <property type="entry name" value="Ankyrin_rpt"/>
</dbReference>
<gene>
    <name evidence="2" type="ORF">EDM21_01935</name>
</gene>
<evidence type="ECO:0008006" key="4">
    <source>
        <dbReference type="Google" id="ProtNLM"/>
    </source>
</evidence>
<dbReference type="InterPro" id="IPR036770">
    <property type="entry name" value="Ankyrin_rpt-contain_sf"/>
</dbReference>
<proteinExistence type="predicted"/>
<dbReference type="Proteomes" id="UP000490800">
    <property type="component" value="Unassembled WGS sequence"/>
</dbReference>
<accession>A0A7X3FF15</accession>
<dbReference type="PROSITE" id="PS50088">
    <property type="entry name" value="ANK_REPEAT"/>
    <property type="match status" value="1"/>
</dbReference>
<organism evidence="2 3">
    <name type="scientific">Paenibacillus lutrae</name>
    <dbReference type="NCBI Taxonomy" id="2078573"/>
    <lineage>
        <taxon>Bacteria</taxon>
        <taxon>Bacillati</taxon>
        <taxon>Bacillota</taxon>
        <taxon>Bacilli</taxon>
        <taxon>Bacillales</taxon>
        <taxon>Paenibacillaceae</taxon>
        <taxon>Paenibacillus</taxon>
    </lineage>
</organism>
<reference evidence="2 3" key="1">
    <citation type="journal article" date="2019" name="Microorganisms">
        <title>Paenibacillus lutrae sp. nov., A Chitinolytic Species Isolated from A River Otter in Castril Natural Park, Granada, Spain.</title>
        <authorList>
            <person name="Rodriguez M."/>
            <person name="Reina J.C."/>
            <person name="Bejar V."/>
            <person name="Llamas I."/>
        </authorList>
    </citation>
    <scope>NUCLEOTIDE SEQUENCE [LARGE SCALE GENOMIC DNA]</scope>
    <source>
        <strain evidence="2 3">N10</strain>
    </source>
</reference>
<sequence length="63" mass="7061">MHIYKVNIPVLQAAIEAGWDMEEGIRLSKYTTLSPLDLALISQQTDVVKLLVEHGVNLKRLST</sequence>